<dbReference type="SUPFAM" id="SSF53137">
    <property type="entry name" value="Translational machinery components"/>
    <property type="match status" value="1"/>
</dbReference>
<evidence type="ECO:0000313" key="4">
    <source>
        <dbReference type="Proteomes" id="UP000586042"/>
    </source>
</evidence>
<dbReference type="EMBL" id="JABWGN010000004">
    <property type="protein sequence ID" value="NUW32183.1"/>
    <property type="molecule type" value="Genomic_DNA"/>
</dbReference>
<sequence>MSARPAKGGGRWVSVPPERVHPWIDGFADRHGPFEASGDERAVRLAAADGALAELRVPFPPMLPGPPHVTRLVAHARAERRIGVVLVRLGGYAAGVFQGTELVASKVGSRLVQGRTAAGGWSQQRFARRRRNQADQALETAADTALRVLTPHLPELEAVVLGGDRRAVDALRADRRLAPLLALEAESFLTVPDPKLAVLRATPAEFRAVRIHVMDPPDAEEPDAEERGAEEPGASAR</sequence>
<protein>
    <recommendedName>
        <fullName evidence="2">Actinobacteria/chloroflexi VLRF1 release factor domain-containing protein</fullName>
    </recommendedName>
</protein>
<dbReference type="InterPro" id="IPR040783">
    <property type="entry name" value="VLRF1"/>
</dbReference>
<proteinExistence type="predicted"/>
<comment type="caution">
    <text evidence="3">The sequence shown here is derived from an EMBL/GenBank/DDBJ whole genome shotgun (WGS) entry which is preliminary data.</text>
</comment>
<dbReference type="InterPro" id="IPR042226">
    <property type="entry name" value="eFR1_2_sf"/>
</dbReference>
<evidence type="ECO:0000259" key="2">
    <source>
        <dbReference type="Pfam" id="PF18859"/>
    </source>
</evidence>
<feature type="region of interest" description="Disordered" evidence="1">
    <location>
        <begin position="214"/>
        <end position="237"/>
    </location>
</feature>
<reference evidence="3 4" key="1">
    <citation type="submission" date="2020-06" db="EMBL/GenBank/DDBJ databases">
        <title>Nonomuraea sp. SMC257, a novel actinomycete isolated from soil.</title>
        <authorList>
            <person name="Chanama M."/>
        </authorList>
    </citation>
    <scope>NUCLEOTIDE SEQUENCE [LARGE SCALE GENOMIC DNA]</scope>
    <source>
        <strain evidence="3 4">SMC257</strain>
    </source>
</reference>
<keyword evidence="4" id="KW-1185">Reference proteome</keyword>
<evidence type="ECO:0000313" key="3">
    <source>
        <dbReference type="EMBL" id="NUW32183.1"/>
    </source>
</evidence>
<name>A0A7Y6I6Q5_9ACTN</name>
<accession>A0A7Y6I6Q5</accession>
<organism evidence="3 4">
    <name type="scientific">Nonomuraea montanisoli</name>
    <dbReference type="NCBI Taxonomy" id="2741721"/>
    <lineage>
        <taxon>Bacteria</taxon>
        <taxon>Bacillati</taxon>
        <taxon>Actinomycetota</taxon>
        <taxon>Actinomycetes</taxon>
        <taxon>Streptosporangiales</taxon>
        <taxon>Streptosporangiaceae</taxon>
        <taxon>Nonomuraea</taxon>
    </lineage>
</organism>
<dbReference type="NCBIfam" id="NF041024">
    <property type="entry name" value="acVLRF1_NCBI"/>
    <property type="match status" value="1"/>
</dbReference>
<dbReference type="Proteomes" id="UP000586042">
    <property type="component" value="Unassembled WGS sequence"/>
</dbReference>
<gene>
    <name evidence="3" type="ORF">HTZ77_12170</name>
</gene>
<dbReference type="Gene3D" id="3.30.420.60">
    <property type="entry name" value="eRF1 domain 2"/>
    <property type="match status" value="1"/>
</dbReference>
<evidence type="ECO:0000256" key="1">
    <source>
        <dbReference type="SAM" id="MobiDB-lite"/>
    </source>
</evidence>
<dbReference type="RefSeq" id="WP_175589601.1">
    <property type="nucleotide sequence ID" value="NZ_JABWGN010000004.1"/>
</dbReference>
<dbReference type="AlphaFoldDB" id="A0A7Y6I6Q5"/>
<feature type="domain" description="Actinobacteria/chloroflexi VLRF1 release factor" evidence="2">
    <location>
        <begin position="80"/>
        <end position="212"/>
    </location>
</feature>
<dbReference type="Pfam" id="PF18859">
    <property type="entry name" value="acVLRF1"/>
    <property type="match status" value="1"/>
</dbReference>